<organism evidence="1 2">
    <name type="scientific">Geodia barretti</name>
    <name type="common">Barrett's horny sponge</name>
    <dbReference type="NCBI Taxonomy" id="519541"/>
    <lineage>
        <taxon>Eukaryota</taxon>
        <taxon>Metazoa</taxon>
        <taxon>Porifera</taxon>
        <taxon>Demospongiae</taxon>
        <taxon>Heteroscleromorpha</taxon>
        <taxon>Tetractinellida</taxon>
        <taxon>Astrophorina</taxon>
        <taxon>Geodiidae</taxon>
        <taxon>Geodia</taxon>
    </lineage>
</organism>
<proteinExistence type="predicted"/>
<reference evidence="1" key="1">
    <citation type="submission" date="2023-03" db="EMBL/GenBank/DDBJ databases">
        <authorList>
            <person name="Steffen K."/>
            <person name="Cardenas P."/>
        </authorList>
    </citation>
    <scope>NUCLEOTIDE SEQUENCE</scope>
</reference>
<dbReference type="AlphaFoldDB" id="A0AA35X5F1"/>
<accession>A0AA35X5F1</accession>
<protein>
    <submittedName>
        <fullName evidence="1">Uncharacterized protein</fullName>
    </submittedName>
</protein>
<evidence type="ECO:0000313" key="2">
    <source>
        <dbReference type="Proteomes" id="UP001174909"/>
    </source>
</evidence>
<evidence type="ECO:0000313" key="1">
    <source>
        <dbReference type="EMBL" id="CAI8038830.1"/>
    </source>
</evidence>
<dbReference type="EMBL" id="CASHTH010003014">
    <property type="protein sequence ID" value="CAI8038830.1"/>
    <property type="molecule type" value="Genomic_DNA"/>
</dbReference>
<comment type="caution">
    <text evidence="1">The sequence shown here is derived from an EMBL/GenBank/DDBJ whole genome shotgun (WGS) entry which is preliminary data.</text>
</comment>
<name>A0AA35X5F1_GEOBA</name>
<dbReference type="Proteomes" id="UP001174909">
    <property type="component" value="Unassembled WGS sequence"/>
</dbReference>
<keyword evidence="2" id="KW-1185">Reference proteome</keyword>
<sequence length="109" mass="11767">MIWPPLSMSSYPALLQATAPPTHTLRNRGSSSNRKCCGNSSNKLLSLMMSGRDGHSSIFLQRGVDPPPGLVVPMEVAANFVEATMLPHVLYDTCLPFIALCQGVGHHHV</sequence>
<gene>
    <name evidence="1" type="ORF">GBAR_LOCUS21642</name>
</gene>